<evidence type="ECO:0000313" key="3">
    <source>
        <dbReference type="Proteomes" id="UP000823936"/>
    </source>
</evidence>
<dbReference type="SUPFAM" id="SSF56300">
    <property type="entry name" value="Metallo-dependent phosphatases"/>
    <property type="match status" value="1"/>
</dbReference>
<dbReference type="Pfam" id="PF13277">
    <property type="entry name" value="YmdB"/>
    <property type="match status" value="1"/>
</dbReference>
<feature type="active site" description="Proton donor" evidence="1">
    <location>
        <position position="54"/>
    </location>
</feature>
<dbReference type="PANTHER" id="PTHR36303">
    <property type="entry name" value="2',3'-CYCLIC-NUCLEOTIDE 2'-PHOSPHODIESTERASE"/>
    <property type="match status" value="1"/>
</dbReference>
<dbReference type="PANTHER" id="PTHR36303:SF1">
    <property type="entry name" value="2',3'-CYCLIC-NUCLEOTIDE 2'-PHOSPHODIESTERASE"/>
    <property type="match status" value="1"/>
</dbReference>
<evidence type="ECO:0000256" key="1">
    <source>
        <dbReference type="PIRSR" id="PIRSR004789-50"/>
    </source>
</evidence>
<dbReference type="Proteomes" id="UP000823936">
    <property type="component" value="Unassembled WGS sequence"/>
</dbReference>
<dbReference type="EMBL" id="DXHU01000006">
    <property type="protein sequence ID" value="HIV98464.1"/>
    <property type="molecule type" value="Genomic_DNA"/>
</dbReference>
<dbReference type="NCBIfam" id="TIGR00282">
    <property type="entry name" value="TIGR00282 family metallophosphoesterase"/>
    <property type="match status" value="1"/>
</dbReference>
<evidence type="ECO:0000313" key="2">
    <source>
        <dbReference type="EMBL" id="HIV98464.1"/>
    </source>
</evidence>
<organism evidence="2 3">
    <name type="scientific">Candidatus Ornithospirochaeta avicola</name>
    <dbReference type="NCBI Taxonomy" id="2840896"/>
    <lineage>
        <taxon>Bacteria</taxon>
        <taxon>Pseudomonadati</taxon>
        <taxon>Spirochaetota</taxon>
        <taxon>Spirochaetia</taxon>
        <taxon>Spirochaetales</taxon>
        <taxon>Spirochaetaceae</taxon>
        <taxon>Spirochaetaceae incertae sedis</taxon>
        <taxon>Candidatus Ornithospirochaeta</taxon>
    </lineage>
</organism>
<dbReference type="PIRSF" id="PIRSF004789">
    <property type="entry name" value="DR1281"/>
    <property type="match status" value="1"/>
</dbReference>
<dbReference type="InterPro" id="IPR029052">
    <property type="entry name" value="Metallo-depent_PP-like"/>
</dbReference>
<comment type="caution">
    <text evidence="2">The sequence shown here is derived from an EMBL/GenBank/DDBJ whole genome shotgun (WGS) entry which is preliminary data.</text>
</comment>
<dbReference type="Gene3D" id="3.60.21.10">
    <property type="match status" value="1"/>
</dbReference>
<dbReference type="GO" id="GO:0004113">
    <property type="term" value="F:2',3'-cyclic-nucleotide 3'-phosphodiesterase activity"/>
    <property type="evidence" value="ECO:0007669"/>
    <property type="project" value="TreeGrafter"/>
</dbReference>
<reference evidence="2" key="1">
    <citation type="journal article" date="2021" name="PeerJ">
        <title>Extensive microbial diversity within the chicken gut microbiome revealed by metagenomics and culture.</title>
        <authorList>
            <person name="Gilroy R."/>
            <person name="Ravi A."/>
            <person name="Getino M."/>
            <person name="Pursley I."/>
            <person name="Horton D.L."/>
            <person name="Alikhan N.F."/>
            <person name="Baker D."/>
            <person name="Gharbi K."/>
            <person name="Hall N."/>
            <person name="Watson M."/>
            <person name="Adriaenssens E.M."/>
            <person name="Foster-Nyarko E."/>
            <person name="Jarju S."/>
            <person name="Secka A."/>
            <person name="Antonio M."/>
            <person name="Oren A."/>
            <person name="Chaudhuri R.R."/>
            <person name="La Ragione R."/>
            <person name="Hildebrand F."/>
            <person name="Pallen M.J."/>
        </authorList>
    </citation>
    <scope>NUCLEOTIDE SEQUENCE</scope>
    <source>
        <strain evidence="2">Gambia11-129</strain>
    </source>
</reference>
<name>A0A9D1PRZ5_9SPIO</name>
<dbReference type="InterPro" id="IPR005235">
    <property type="entry name" value="YmdB-like"/>
</dbReference>
<accession>A0A9D1PRZ5</accession>
<reference evidence="2" key="2">
    <citation type="submission" date="2021-04" db="EMBL/GenBank/DDBJ databases">
        <authorList>
            <person name="Gilroy R."/>
        </authorList>
    </citation>
    <scope>NUCLEOTIDE SEQUENCE</scope>
    <source>
        <strain evidence="2">Gambia11-129</strain>
    </source>
</reference>
<protein>
    <submittedName>
        <fullName evidence="2">TIGR00282 family metallophosphoesterase</fullName>
    </submittedName>
</protein>
<dbReference type="AlphaFoldDB" id="A0A9D1PRZ5"/>
<gene>
    <name evidence="2" type="ORF">IAB12_01635</name>
</gene>
<proteinExistence type="predicted"/>
<sequence>MSSVFLGLKSLKKEEKIDFVIANGENASQGFGISGEDYLSLISMGIDVITSGNHIWQKEDIFPFLDKMDNIIRPVNYPDGVPGKGWTIKDKVAVINAQGRVNMPSTDCPFRTVKAAVEKIRKTTKIIFVDFHAEETSEKEALAFYLDGLVSCVAGTHTHVQTADEKILPEGTAYITDLGITGVLDSVIGSREDLAIERALTQLPIKSEVKQGKASLSGIIVDVDDESGKALSIRRIIR</sequence>